<evidence type="ECO:0000259" key="9">
    <source>
        <dbReference type="PROSITE" id="PS51755"/>
    </source>
</evidence>
<feature type="DNA-binding region" description="OmpR/PhoB-type" evidence="7">
    <location>
        <begin position="125"/>
        <end position="223"/>
    </location>
</feature>
<keyword evidence="2" id="KW-0902">Two-component regulatory system</keyword>
<name>A0A0D7X3A6_9BACL</name>
<dbReference type="Pfam" id="PF00072">
    <property type="entry name" value="Response_reg"/>
    <property type="match status" value="1"/>
</dbReference>
<dbReference type="InterPro" id="IPR039420">
    <property type="entry name" value="WalR-like"/>
</dbReference>
<dbReference type="Pfam" id="PF00486">
    <property type="entry name" value="Trans_reg_C"/>
    <property type="match status" value="1"/>
</dbReference>
<feature type="domain" description="OmpR/PhoB-type" evidence="9">
    <location>
        <begin position="125"/>
        <end position="223"/>
    </location>
</feature>
<evidence type="ECO:0000313" key="11">
    <source>
        <dbReference type="Proteomes" id="UP000032534"/>
    </source>
</evidence>
<dbReference type="PROSITE" id="PS50110">
    <property type="entry name" value="RESPONSE_REGULATORY"/>
    <property type="match status" value="1"/>
</dbReference>
<keyword evidence="4 7" id="KW-0238">DNA-binding</keyword>
<dbReference type="FunFam" id="3.40.50.2300:FF:000001">
    <property type="entry name" value="DNA-binding response regulator PhoB"/>
    <property type="match status" value="1"/>
</dbReference>
<evidence type="ECO:0000256" key="2">
    <source>
        <dbReference type="ARBA" id="ARBA00023012"/>
    </source>
</evidence>
<dbReference type="GO" id="GO:0000976">
    <property type="term" value="F:transcription cis-regulatory region binding"/>
    <property type="evidence" value="ECO:0007669"/>
    <property type="project" value="TreeGrafter"/>
</dbReference>
<keyword evidence="3" id="KW-0805">Transcription regulation</keyword>
<keyword evidence="5" id="KW-0804">Transcription</keyword>
<keyword evidence="1 6" id="KW-0597">Phosphoprotein</keyword>
<organism evidence="10 11">
    <name type="scientific">Paenibacillus terrae</name>
    <dbReference type="NCBI Taxonomy" id="159743"/>
    <lineage>
        <taxon>Bacteria</taxon>
        <taxon>Bacillati</taxon>
        <taxon>Bacillota</taxon>
        <taxon>Bacilli</taxon>
        <taxon>Bacillales</taxon>
        <taxon>Paenibacillaceae</taxon>
        <taxon>Paenibacillus</taxon>
    </lineage>
</organism>
<dbReference type="InterPro" id="IPR001789">
    <property type="entry name" value="Sig_transdc_resp-reg_receiver"/>
</dbReference>
<dbReference type="InterPro" id="IPR001867">
    <property type="entry name" value="OmpR/PhoB-type_DNA-bd"/>
</dbReference>
<dbReference type="Gene3D" id="3.40.50.2300">
    <property type="match status" value="1"/>
</dbReference>
<dbReference type="PROSITE" id="PS51755">
    <property type="entry name" value="OMPR_PHOB"/>
    <property type="match status" value="1"/>
</dbReference>
<dbReference type="CDD" id="cd00383">
    <property type="entry name" value="trans_reg_C"/>
    <property type="match status" value="1"/>
</dbReference>
<dbReference type="SMART" id="SM00862">
    <property type="entry name" value="Trans_reg_C"/>
    <property type="match status" value="1"/>
</dbReference>
<dbReference type="InterPro" id="IPR036388">
    <property type="entry name" value="WH-like_DNA-bd_sf"/>
</dbReference>
<dbReference type="OrthoDB" id="9790442at2"/>
<evidence type="ECO:0000313" key="10">
    <source>
        <dbReference type="EMBL" id="KJD45448.1"/>
    </source>
</evidence>
<dbReference type="Proteomes" id="UP000032534">
    <property type="component" value="Unassembled WGS sequence"/>
</dbReference>
<evidence type="ECO:0000259" key="8">
    <source>
        <dbReference type="PROSITE" id="PS50110"/>
    </source>
</evidence>
<evidence type="ECO:0000256" key="6">
    <source>
        <dbReference type="PROSITE-ProRule" id="PRU00169"/>
    </source>
</evidence>
<protein>
    <submittedName>
        <fullName evidence="10">Response regulator</fullName>
    </submittedName>
</protein>
<gene>
    <name evidence="10" type="ORF">QD47_11420</name>
</gene>
<evidence type="ECO:0000256" key="3">
    <source>
        <dbReference type="ARBA" id="ARBA00023015"/>
    </source>
</evidence>
<evidence type="ECO:0000256" key="5">
    <source>
        <dbReference type="ARBA" id="ARBA00023163"/>
    </source>
</evidence>
<dbReference type="GO" id="GO:0005829">
    <property type="term" value="C:cytosol"/>
    <property type="evidence" value="ECO:0007669"/>
    <property type="project" value="TreeGrafter"/>
</dbReference>
<dbReference type="InterPro" id="IPR011006">
    <property type="entry name" value="CheY-like_superfamily"/>
</dbReference>
<feature type="modified residue" description="4-aspartylphosphate" evidence="6">
    <location>
        <position position="51"/>
    </location>
</feature>
<dbReference type="AlphaFoldDB" id="A0A0D7X3A6"/>
<dbReference type="PATRIC" id="fig|159743.3.peg.2549"/>
<evidence type="ECO:0000256" key="7">
    <source>
        <dbReference type="PROSITE-ProRule" id="PRU01091"/>
    </source>
</evidence>
<dbReference type="GO" id="GO:0000156">
    <property type="term" value="F:phosphorelay response regulator activity"/>
    <property type="evidence" value="ECO:0007669"/>
    <property type="project" value="TreeGrafter"/>
</dbReference>
<evidence type="ECO:0000256" key="1">
    <source>
        <dbReference type="ARBA" id="ARBA00022553"/>
    </source>
</evidence>
<dbReference type="InterPro" id="IPR016032">
    <property type="entry name" value="Sig_transdc_resp-reg_C-effctor"/>
</dbReference>
<comment type="caution">
    <text evidence="10">The sequence shown here is derived from an EMBL/GenBank/DDBJ whole genome shotgun (WGS) entry which is preliminary data.</text>
</comment>
<dbReference type="GO" id="GO:0032993">
    <property type="term" value="C:protein-DNA complex"/>
    <property type="evidence" value="ECO:0007669"/>
    <property type="project" value="TreeGrafter"/>
</dbReference>
<evidence type="ECO:0000256" key="4">
    <source>
        <dbReference type="ARBA" id="ARBA00023125"/>
    </source>
</evidence>
<reference evidence="10 11" key="1">
    <citation type="submission" date="2014-11" db="EMBL/GenBank/DDBJ databases">
        <title>Draft Genome Sequences of Paenibacillus polymyxa NRRL B-30509 and Paenibacillus terrae NRRL B-30644, Strains from a Poultry Environment that Produce Tridecaptin A and Paenicidins.</title>
        <authorList>
            <person name="van Belkum M.J."/>
            <person name="Lohans C.T."/>
            <person name="Vederas J.C."/>
        </authorList>
    </citation>
    <scope>NUCLEOTIDE SEQUENCE [LARGE SCALE GENOMIC DNA]</scope>
    <source>
        <strain evidence="10 11">NRRL B-30644</strain>
    </source>
</reference>
<dbReference type="SUPFAM" id="SSF52172">
    <property type="entry name" value="CheY-like"/>
    <property type="match status" value="1"/>
</dbReference>
<dbReference type="EMBL" id="JTHP01000019">
    <property type="protein sequence ID" value="KJD45448.1"/>
    <property type="molecule type" value="Genomic_DNA"/>
</dbReference>
<dbReference type="Gene3D" id="1.10.10.10">
    <property type="entry name" value="Winged helix-like DNA-binding domain superfamily/Winged helix DNA-binding domain"/>
    <property type="match status" value="1"/>
</dbReference>
<proteinExistence type="predicted"/>
<dbReference type="GO" id="GO:0006355">
    <property type="term" value="P:regulation of DNA-templated transcription"/>
    <property type="evidence" value="ECO:0007669"/>
    <property type="project" value="InterPro"/>
</dbReference>
<dbReference type="PANTHER" id="PTHR48111:SF22">
    <property type="entry name" value="REGULATOR OF RPOS"/>
    <property type="match status" value="1"/>
</dbReference>
<accession>A0A0D7X3A6</accession>
<feature type="domain" description="Response regulatory" evidence="8">
    <location>
        <begin position="2"/>
        <end position="116"/>
    </location>
</feature>
<dbReference type="SMART" id="SM00448">
    <property type="entry name" value="REC"/>
    <property type="match status" value="1"/>
</dbReference>
<sequence length="228" mass="25397">MRVLVVEDDPSLLKIVRDLFESESFLTDGAETGDEGYYLAQQNIYDLIILDIMLPGMSGVEIVKKLRAHAMLVPIILLTAKDAVEDRVAGLDIGADDYITKPFAVSELLARTRAVLRRKGTIGQEGELIYGPIRLVPAARDAFSGEQGLNLTATEYKLLEYFLCNKEQILTREQIFDRVWGFDSGAATTAVDVYMHLLRKKLAARNADNLLRTVRGIGYMLTGDPHVH</sequence>
<dbReference type="SUPFAM" id="SSF46894">
    <property type="entry name" value="C-terminal effector domain of the bipartite response regulators"/>
    <property type="match status" value="1"/>
</dbReference>
<dbReference type="RefSeq" id="WP_044646246.1">
    <property type="nucleotide sequence ID" value="NZ_JTHP01000019.1"/>
</dbReference>
<dbReference type="Gene3D" id="6.10.250.690">
    <property type="match status" value="1"/>
</dbReference>
<dbReference type="PANTHER" id="PTHR48111">
    <property type="entry name" value="REGULATOR OF RPOS"/>
    <property type="match status" value="1"/>
</dbReference>
<keyword evidence="11" id="KW-1185">Reference proteome</keyword>